<evidence type="ECO:0000313" key="1">
    <source>
        <dbReference type="EMBL" id="KAK7055849.1"/>
    </source>
</evidence>
<reference evidence="1 2" key="1">
    <citation type="journal article" date="2024" name="J Genomics">
        <title>Draft genome sequencing and assembly of Favolaschia claudopus CIRM-BRFM 2984 isolated from oak limbs.</title>
        <authorList>
            <person name="Navarro D."/>
            <person name="Drula E."/>
            <person name="Chaduli D."/>
            <person name="Cazenave R."/>
            <person name="Ahrendt S."/>
            <person name="Wang J."/>
            <person name="Lipzen A."/>
            <person name="Daum C."/>
            <person name="Barry K."/>
            <person name="Grigoriev I.V."/>
            <person name="Favel A."/>
            <person name="Rosso M.N."/>
            <person name="Martin F."/>
        </authorList>
    </citation>
    <scope>NUCLEOTIDE SEQUENCE [LARGE SCALE GENOMIC DNA]</scope>
    <source>
        <strain evidence="1 2">CIRM-BRFM 2984</strain>
    </source>
</reference>
<dbReference type="Proteomes" id="UP001362999">
    <property type="component" value="Unassembled WGS sequence"/>
</dbReference>
<protein>
    <submittedName>
        <fullName evidence="1">Uncharacterized protein</fullName>
    </submittedName>
</protein>
<gene>
    <name evidence="1" type="ORF">R3P38DRAFT_2849269</name>
</gene>
<comment type="caution">
    <text evidence="1">The sequence shown here is derived from an EMBL/GenBank/DDBJ whole genome shotgun (WGS) entry which is preliminary data.</text>
</comment>
<keyword evidence="2" id="KW-1185">Reference proteome</keyword>
<dbReference type="EMBL" id="JAWWNJ010000005">
    <property type="protein sequence ID" value="KAK7055849.1"/>
    <property type="molecule type" value="Genomic_DNA"/>
</dbReference>
<dbReference type="AlphaFoldDB" id="A0AAW0DW03"/>
<organism evidence="1 2">
    <name type="scientific">Favolaschia claudopus</name>
    <dbReference type="NCBI Taxonomy" id="2862362"/>
    <lineage>
        <taxon>Eukaryota</taxon>
        <taxon>Fungi</taxon>
        <taxon>Dikarya</taxon>
        <taxon>Basidiomycota</taxon>
        <taxon>Agaricomycotina</taxon>
        <taxon>Agaricomycetes</taxon>
        <taxon>Agaricomycetidae</taxon>
        <taxon>Agaricales</taxon>
        <taxon>Marasmiineae</taxon>
        <taxon>Mycenaceae</taxon>
        <taxon>Favolaschia</taxon>
    </lineage>
</organism>
<evidence type="ECO:0000313" key="2">
    <source>
        <dbReference type="Proteomes" id="UP001362999"/>
    </source>
</evidence>
<accession>A0AAW0DW03</accession>
<name>A0AAW0DW03_9AGAR</name>
<sequence length="241" mass="27963">MDPLKPYALAAVEDWNAFEPDAKGYIPPQELQLWPGCISIEDQLRKLTKPSLFHGRHNLSGSLSPLRDALCLWKHKLLADQDAPPLLMFFLAYHPKHAQEFRDKDAALLCHIAPLAKAYGFNLNLARLNFIRSTRKEVQHEYKDYLGLHSEYDGEDLTMSNHPRESYSLGELTDLGGERLKNDALLKLAIEQVKRPDSYFRELFHRLRYIERHEIEDDGCYFAKVNYEHIYTVRVLLLVAT</sequence>
<proteinExistence type="predicted"/>